<keyword evidence="3" id="KW-1185">Reference proteome</keyword>
<gene>
    <name evidence="2" type="ORF">VEZ01S_25_00320</name>
</gene>
<dbReference type="EMBL" id="BATM01000025">
    <property type="protein sequence ID" value="GAD80149.1"/>
    <property type="molecule type" value="Genomic_DNA"/>
</dbReference>
<proteinExistence type="predicted"/>
<keyword evidence="1" id="KW-0812">Transmembrane</keyword>
<protein>
    <submittedName>
        <fullName evidence="2">Uncharacterized protein</fullName>
    </submittedName>
</protein>
<feature type="transmembrane region" description="Helical" evidence="1">
    <location>
        <begin position="12"/>
        <end position="32"/>
    </location>
</feature>
<sequence length="65" mass="7241">MSLWRTEGKHQCLFLISIMTDMHIIGSMVAIYDISLIDETSVFVGHGFAWITYEGGGLLAGFVFN</sequence>
<dbReference type="AlphaFoldDB" id="U3CFZ3"/>
<evidence type="ECO:0000256" key="1">
    <source>
        <dbReference type="SAM" id="Phobius"/>
    </source>
</evidence>
<evidence type="ECO:0000313" key="2">
    <source>
        <dbReference type="EMBL" id="GAD80149.1"/>
    </source>
</evidence>
<evidence type="ECO:0000313" key="3">
    <source>
        <dbReference type="Proteomes" id="UP000016562"/>
    </source>
</evidence>
<feature type="transmembrane region" description="Helical" evidence="1">
    <location>
        <begin position="44"/>
        <end position="64"/>
    </location>
</feature>
<dbReference type="Proteomes" id="UP000016562">
    <property type="component" value="Unassembled WGS sequence"/>
</dbReference>
<reference evidence="2 3" key="1">
    <citation type="submission" date="2013-09" db="EMBL/GenBank/DDBJ databases">
        <title>Whole genome shotgun sequence of Vibrio ezurae NBRC 102218.</title>
        <authorList>
            <person name="Yoshida I."/>
            <person name="Hosoyama A."/>
            <person name="Numata M."/>
            <person name="Hashimoto M."/>
            <person name="Hosoyama Y."/>
            <person name="Tsuchikane K."/>
            <person name="Noguchi M."/>
            <person name="Hirakata S."/>
            <person name="Ichikawa N."/>
            <person name="Ohji S."/>
            <person name="Yamazoe A."/>
            <person name="Fujita N."/>
        </authorList>
    </citation>
    <scope>NUCLEOTIDE SEQUENCE [LARGE SCALE GENOMIC DNA]</scope>
    <source>
        <strain evidence="2 3">NBRC 102218</strain>
    </source>
</reference>
<accession>U3CFZ3</accession>
<comment type="caution">
    <text evidence="2">The sequence shown here is derived from an EMBL/GenBank/DDBJ whole genome shotgun (WGS) entry which is preliminary data.</text>
</comment>
<organism evidence="2 3">
    <name type="scientific">Vibrio ezurae NBRC 102218</name>
    <dbReference type="NCBI Taxonomy" id="1219080"/>
    <lineage>
        <taxon>Bacteria</taxon>
        <taxon>Pseudomonadati</taxon>
        <taxon>Pseudomonadota</taxon>
        <taxon>Gammaproteobacteria</taxon>
        <taxon>Vibrionales</taxon>
        <taxon>Vibrionaceae</taxon>
        <taxon>Vibrio</taxon>
    </lineage>
</organism>
<keyword evidence="1" id="KW-1133">Transmembrane helix</keyword>
<name>U3CFZ3_9VIBR</name>
<keyword evidence="1" id="KW-0472">Membrane</keyword>